<keyword evidence="3" id="KW-1185">Reference proteome</keyword>
<protein>
    <submittedName>
        <fullName evidence="2">Uncharacterized protein</fullName>
    </submittedName>
</protein>
<organism evidence="2 3">
    <name type="scientific">Microbispora oryzae</name>
    <dbReference type="NCBI Taxonomy" id="2806554"/>
    <lineage>
        <taxon>Bacteria</taxon>
        <taxon>Bacillati</taxon>
        <taxon>Actinomycetota</taxon>
        <taxon>Actinomycetes</taxon>
        <taxon>Streptosporangiales</taxon>
        <taxon>Streptosporangiaceae</taxon>
        <taxon>Microbispora</taxon>
    </lineage>
</organism>
<name>A0A940WFK5_9ACTN</name>
<feature type="region of interest" description="Disordered" evidence="1">
    <location>
        <begin position="110"/>
        <end position="135"/>
    </location>
</feature>
<reference evidence="2" key="1">
    <citation type="submission" date="2021-02" db="EMBL/GenBank/DDBJ databases">
        <title>Draft genome sequence of Microbispora sp. RL4-1S isolated from rice leaves in Thailand.</title>
        <authorList>
            <person name="Muangham S."/>
            <person name="Duangmal K."/>
        </authorList>
    </citation>
    <scope>NUCLEOTIDE SEQUENCE</scope>
    <source>
        <strain evidence="2">RL4-1S</strain>
    </source>
</reference>
<comment type="caution">
    <text evidence="2">The sequence shown here is derived from an EMBL/GenBank/DDBJ whole genome shotgun (WGS) entry which is preliminary data.</text>
</comment>
<dbReference type="EMBL" id="JAFCNB010000005">
    <property type="protein sequence ID" value="MBP2704615.1"/>
    <property type="molecule type" value="Genomic_DNA"/>
</dbReference>
<sequence length="135" mass="15174">MTHHSHVRWADGTIRRTYVRHHTARPPLPLGCRWCGHPPYAHEADSVPSRPRHVYEPPTTVQMRRRGEVRRRLGLTGRFPVPEPARCVRPPMSPMLPIEAAAARAVRAVRAAGRPPAPPPGRREPYSAQSVREAA</sequence>
<evidence type="ECO:0000313" key="2">
    <source>
        <dbReference type="EMBL" id="MBP2704615.1"/>
    </source>
</evidence>
<feature type="region of interest" description="Disordered" evidence="1">
    <location>
        <begin position="42"/>
        <end position="63"/>
    </location>
</feature>
<dbReference type="Proteomes" id="UP000674234">
    <property type="component" value="Unassembled WGS sequence"/>
</dbReference>
<proteinExistence type="predicted"/>
<gene>
    <name evidence="2" type="ORF">JOL79_12400</name>
</gene>
<dbReference type="AlphaFoldDB" id="A0A940WFK5"/>
<evidence type="ECO:0000313" key="3">
    <source>
        <dbReference type="Proteomes" id="UP000674234"/>
    </source>
</evidence>
<accession>A0A940WFK5</accession>
<evidence type="ECO:0000256" key="1">
    <source>
        <dbReference type="SAM" id="MobiDB-lite"/>
    </source>
</evidence>
<dbReference type="RefSeq" id="WP_210155905.1">
    <property type="nucleotide sequence ID" value="NZ_JAFCNB010000005.1"/>
</dbReference>